<keyword evidence="1" id="KW-0812">Transmembrane</keyword>
<evidence type="ECO:0000313" key="3">
    <source>
        <dbReference type="Proteomes" id="UP000199379"/>
    </source>
</evidence>
<feature type="transmembrane region" description="Helical" evidence="1">
    <location>
        <begin position="130"/>
        <end position="153"/>
    </location>
</feature>
<dbReference type="EMBL" id="FNYD01000008">
    <property type="protein sequence ID" value="SEJ88615.1"/>
    <property type="molecule type" value="Genomic_DNA"/>
</dbReference>
<feature type="transmembrane region" description="Helical" evidence="1">
    <location>
        <begin position="63"/>
        <end position="86"/>
    </location>
</feature>
<keyword evidence="3" id="KW-1185">Reference proteome</keyword>
<sequence length="189" mass="20549">MTVPGHRGGRGLIVETLAASGAYLAAVTIVFTFLMPVQNLFFPEYPSRASLLFLPHGVRILTAWLLGPRAIVALLPGVALLFLYVAGWNTFAPTRLAGIAVVVCAAPLIFEALKRLGADIYPHPGRTPCWICVMGVGAVTSLVSAGLLNLLFGNGFEDWLALFIGDVFGLFFLMLGLLFVFRWLDRRRT</sequence>
<gene>
    <name evidence="2" type="ORF">SAMN05444007_108108</name>
</gene>
<name>A0A1H7CS33_9RHOB</name>
<dbReference type="AlphaFoldDB" id="A0A1H7CS33"/>
<evidence type="ECO:0000256" key="1">
    <source>
        <dbReference type="SAM" id="Phobius"/>
    </source>
</evidence>
<accession>A0A1H7CS33</accession>
<keyword evidence="1" id="KW-0472">Membrane</keyword>
<proteinExistence type="predicted"/>
<protein>
    <submittedName>
        <fullName evidence="2">Uncharacterized protein</fullName>
    </submittedName>
</protein>
<keyword evidence="1" id="KW-1133">Transmembrane helix</keyword>
<feature type="transmembrane region" description="Helical" evidence="1">
    <location>
        <begin position="159"/>
        <end position="184"/>
    </location>
</feature>
<evidence type="ECO:0000313" key="2">
    <source>
        <dbReference type="EMBL" id="SEJ88615.1"/>
    </source>
</evidence>
<reference evidence="2 3" key="1">
    <citation type="submission" date="2016-10" db="EMBL/GenBank/DDBJ databases">
        <authorList>
            <person name="de Groot N.N."/>
        </authorList>
    </citation>
    <scope>NUCLEOTIDE SEQUENCE [LARGE SCALE GENOMIC DNA]</scope>
    <source>
        <strain evidence="2 3">DSM 29340</strain>
    </source>
</reference>
<dbReference type="Proteomes" id="UP000199379">
    <property type="component" value="Unassembled WGS sequence"/>
</dbReference>
<feature type="transmembrane region" description="Helical" evidence="1">
    <location>
        <begin position="20"/>
        <end position="42"/>
    </location>
</feature>
<feature type="transmembrane region" description="Helical" evidence="1">
    <location>
        <begin position="92"/>
        <end position="110"/>
    </location>
</feature>
<organism evidence="2 3">
    <name type="scientific">Cribrihabitans marinus</name>
    <dbReference type="NCBI Taxonomy" id="1227549"/>
    <lineage>
        <taxon>Bacteria</taxon>
        <taxon>Pseudomonadati</taxon>
        <taxon>Pseudomonadota</taxon>
        <taxon>Alphaproteobacteria</taxon>
        <taxon>Rhodobacterales</taxon>
        <taxon>Paracoccaceae</taxon>
        <taxon>Cribrihabitans</taxon>
    </lineage>
</organism>